<dbReference type="InterPro" id="IPR012074">
    <property type="entry name" value="GAF_ANTAR"/>
</dbReference>
<organism evidence="6 7">
    <name type="scientific">Thermostaphylospora chromogena</name>
    <dbReference type="NCBI Taxonomy" id="35622"/>
    <lineage>
        <taxon>Bacteria</taxon>
        <taxon>Bacillati</taxon>
        <taxon>Actinomycetota</taxon>
        <taxon>Actinomycetes</taxon>
        <taxon>Streptosporangiales</taxon>
        <taxon>Thermomonosporaceae</taxon>
        <taxon>Thermostaphylospora</taxon>
    </lineage>
</organism>
<evidence type="ECO:0000256" key="3">
    <source>
        <dbReference type="ARBA" id="ARBA00023015"/>
    </source>
</evidence>
<sequence>MPFRGADTTELITPVLVRDLAALGRVREETSSESVLRRLVTMLVNGVPGCSGGSAELWGEERALLSASHSELIVLAESEDGVPAGPLTEARARRTNVIIPDVLHESRWPGYAGMAIRCGVRSVLVMPIEIADGWLLLLTLYSVRPAAFPDRAVPALAQTLAEQVTVVLTNMWDFDEVRTDAAQMQEALAGRAVIDQAKGIIMQASGCTADEAFQELRRISQHHQVKIADLARLLVSEHRTGGGVTAGRRGGTA</sequence>
<dbReference type="PIRSF" id="PIRSF036625">
    <property type="entry name" value="GAF_ANTAR"/>
    <property type="match status" value="1"/>
</dbReference>
<evidence type="ECO:0000313" key="6">
    <source>
        <dbReference type="EMBL" id="SDR12790.1"/>
    </source>
</evidence>
<keyword evidence="7" id="KW-1185">Reference proteome</keyword>
<dbReference type="STRING" id="35622.SAMN04489764_3603"/>
<protein>
    <submittedName>
        <fullName evidence="6">GAF domain-containing protein</fullName>
    </submittedName>
</protein>
<dbReference type="Pfam" id="PF13185">
    <property type="entry name" value="GAF_2"/>
    <property type="match status" value="1"/>
</dbReference>
<keyword evidence="1" id="KW-0808">Transferase</keyword>
<dbReference type="InterPro" id="IPR011006">
    <property type="entry name" value="CheY-like_superfamily"/>
</dbReference>
<dbReference type="InterPro" id="IPR005561">
    <property type="entry name" value="ANTAR"/>
</dbReference>
<evidence type="ECO:0000313" key="7">
    <source>
        <dbReference type="Proteomes" id="UP000217103"/>
    </source>
</evidence>
<dbReference type="AlphaFoldDB" id="A0A1H1GHV5"/>
<dbReference type="InterPro" id="IPR029016">
    <property type="entry name" value="GAF-like_dom_sf"/>
</dbReference>
<gene>
    <name evidence="6" type="ORF">SAMN04489764_3603</name>
</gene>
<accession>A0A1H1GHV5</accession>
<keyword evidence="2" id="KW-0418">Kinase</keyword>
<dbReference type="OrthoDB" id="4929862at2"/>
<dbReference type="PROSITE" id="PS50921">
    <property type="entry name" value="ANTAR"/>
    <property type="match status" value="1"/>
</dbReference>
<dbReference type="GO" id="GO:0003723">
    <property type="term" value="F:RNA binding"/>
    <property type="evidence" value="ECO:0007669"/>
    <property type="project" value="InterPro"/>
</dbReference>
<dbReference type="SMART" id="SM01012">
    <property type="entry name" value="ANTAR"/>
    <property type="match status" value="1"/>
</dbReference>
<dbReference type="EMBL" id="FNKK01000002">
    <property type="protein sequence ID" value="SDR12790.1"/>
    <property type="molecule type" value="Genomic_DNA"/>
</dbReference>
<dbReference type="Proteomes" id="UP000217103">
    <property type="component" value="Unassembled WGS sequence"/>
</dbReference>
<evidence type="ECO:0000256" key="4">
    <source>
        <dbReference type="ARBA" id="ARBA00023163"/>
    </source>
</evidence>
<keyword evidence="3" id="KW-0805">Transcription regulation</keyword>
<dbReference type="InterPro" id="IPR003018">
    <property type="entry name" value="GAF"/>
</dbReference>
<evidence type="ECO:0000256" key="1">
    <source>
        <dbReference type="ARBA" id="ARBA00022679"/>
    </source>
</evidence>
<name>A0A1H1GHV5_9ACTN</name>
<reference evidence="6 7" key="1">
    <citation type="submission" date="2016-10" db="EMBL/GenBank/DDBJ databases">
        <authorList>
            <person name="de Groot N.N."/>
        </authorList>
    </citation>
    <scope>NUCLEOTIDE SEQUENCE [LARGE SCALE GENOMIC DNA]</scope>
    <source>
        <strain evidence="6 7">DSM 43794</strain>
    </source>
</reference>
<dbReference type="InterPro" id="IPR036388">
    <property type="entry name" value="WH-like_DNA-bd_sf"/>
</dbReference>
<dbReference type="GO" id="GO:0016301">
    <property type="term" value="F:kinase activity"/>
    <property type="evidence" value="ECO:0007669"/>
    <property type="project" value="UniProtKB-KW"/>
</dbReference>
<evidence type="ECO:0000256" key="2">
    <source>
        <dbReference type="ARBA" id="ARBA00022777"/>
    </source>
</evidence>
<dbReference type="SUPFAM" id="SSF52172">
    <property type="entry name" value="CheY-like"/>
    <property type="match status" value="1"/>
</dbReference>
<evidence type="ECO:0000259" key="5">
    <source>
        <dbReference type="PROSITE" id="PS50921"/>
    </source>
</evidence>
<proteinExistence type="predicted"/>
<feature type="domain" description="ANTAR" evidence="5">
    <location>
        <begin position="174"/>
        <end position="235"/>
    </location>
</feature>
<dbReference type="Gene3D" id="1.10.10.10">
    <property type="entry name" value="Winged helix-like DNA-binding domain superfamily/Winged helix DNA-binding domain"/>
    <property type="match status" value="1"/>
</dbReference>
<keyword evidence="4" id="KW-0804">Transcription</keyword>
<dbReference type="Gene3D" id="3.30.450.40">
    <property type="match status" value="1"/>
</dbReference>
<dbReference type="RefSeq" id="WP_093260312.1">
    <property type="nucleotide sequence ID" value="NZ_FNKK01000002.1"/>
</dbReference>
<dbReference type="Pfam" id="PF03861">
    <property type="entry name" value="ANTAR"/>
    <property type="match status" value="1"/>
</dbReference>